<dbReference type="PROSITE" id="PS50004">
    <property type="entry name" value="C2"/>
    <property type="match status" value="1"/>
</dbReference>
<dbReference type="PANTHER" id="PTHR10194">
    <property type="entry name" value="RAS GTPASE-ACTIVATING PROTEINS"/>
    <property type="match status" value="1"/>
</dbReference>
<protein>
    <submittedName>
        <fullName evidence="7">Uncharacterized protein</fullName>
    </submittedName>
</protein>
<reference evidence="7" key="1">
    <citation type="submission" date="2022-11" db="UniProtKB">
        <authorList>
            <consortium name="WormBaseParasite"/>
        </authorList>
    </citation>
    <scope>IDENTIFICATION</scope>
</reference>
<dbReference type="SUPFAM" id="SSF48350">
    <property type="entry name" value="GTPase activation domain, GAP"/>
    <property type="match status" value="1"/>
</dbReference>
<feature type="compositionally biased region" description="Polar residues" evidence="2">
    <location>
        <begin position="386"/>
        <end position="409"/>
    </location>
</feature>
<dbReference type="Proteomes" id="UP000887565">
    <property type="component" value="Unplaced"/>
</dbReference>
<accession>A0A915KJ76</accession>
<dbReference type="Pfam" id="PF00616">
    <property type="entry name" value="RasGAP"/>
    <property type="match status" value="2"/>
</dbReference>
<feature type="region of interest" description="Disordered" evidence="2">
    <location>
        <begin position="376"/>
        <end position="409"/>
    </location>
</feature>
<dbReference type="Gene3D" id="2.60.40.150">
    <property type="entry name" value="C2 domain"/>
    <property type="match status" value="1"/>
</dbReference>
<dbReference type="InterPro" id="IPR057606">
    <property type="entry name" value="SynGAP1-like_PH"/>
</dbReference>
<dbReference type="SUPFAM" id="SSF49562">
    <property type="entry name" value="C2 domain (Calcium/lipid-binding domain, CaLB)"/>
    <property type="match status" value="1"/>
</dbReference>
<keyword evidence="6" id="KW-1185">Reference proteome</keyword>
<organism evidence="6 7">
    <name type="scientific">Romanomermis culicivorax</name>
    <name type="common">Nematode worm</name>
    <dbReference type="NCBI Taxonomy" id="13658"/>
    <lineage>
        <taxon>Eukaryota</taxon>
        <taxon>Metazoa</taxon>
        <taxon>Ecdysozoa</taxon>
        <taxon>Nematoda</taxon>
        <taxon>Enoplea</taxon>
        <taxon>Dorylaimia</taxon>
        <taxon>Mermithida</taxon>
        <taxon>Mermithoidea</taxon>
        <taxon>Mermithidae</taxon>
        <taxon>Romanomermis</taxon>
    </lineage>
</organism>
<dbReference type="SUPFAM" id="SSF50729">
    <property type="entry name" value="PH domain-like"/>
    <property type="match status" value="1"/>
</dbReference>
<evidence type="ECO:0000259" key="5">
    <source>
        <dbReference type="PROSITE" id="PS50018"/>
    </source>
</evidence>
<evidence type="ECO:0000313" key="7">
    <source>
        <dbReference type="WBParaSite" id="nRc.2.0.1.t38061-RA"/>
    </source>
</evidence>
<dbReference type="CDD" id="cd04013">
    <property type="entry name" value="C2_SynGAP_like"/>
    <property type="match status" value="1"/>
</dbReference>
<evidence type="ECO:0000256" key="1">
    <source>
        <dbReference type="ARBA" id="ARBA00022468"/>
    </source>
</evidence>
<dbReference type="InterPro" id="IPR001936">
    <property type="entry name" value="RasGAP_dom"/>
</dbReference>
<evidence type="ECO:0000313" key="6">
    <source>
        <dbReference type="Proteomes" id="UP000887565"/>
    </source>
</evidence>
<dbReference type="Pfam" id="PF25321">
    <property type="entry name" value="PH_RASGAP"/>
    <property type="match status" value="1"/>
</dbReference>
<dbReference type="PANTHER" id="PTHR10194:SF60">
    <property type="entry name" value="RAS GTPASE-ACTIVATING PROTEIN RASKOL"/>
    <property type="match status" value="1"/>
</dbReference>
<evidence type="ECO:0000259" key="4">
    <source>
        <dbReference type="PROSITE" id="PS50004"/>
    </source>
</evidence>
<dbReference type="InterPro" id="IPR008936">
    <property type="entry name" value="Rho_GTPase_activation_prot"/>
</dbReference>
<keyword evidence="3" id="KW-0472">Membrane</keyword>
<feature type="domain" description="Ras-GAP" evidence="5">
    <location>
        <begin position="656"/>
        <end position="834"/>
    </location>
</feature>
<dbReference type="PROSITE" id="PS00509">
    <property type="entry name" value="RAS_GTPASE_ACTIV_1"/>
    <property type="match status" value="1"/>
</dbReference>
<dbReference type="SMART" id="SM00323">
    <property type="entry name" value="RasGAP"/>
    <property type="match status" value="1"/>
</dbReference>
<name>A0A915KJ76_ROMCU</name>
<dbReference type="InterPro" id="IPR035892">
    <property type="entry name" value="C2_domain_sf"/>
</dbReference>
<dbReference type="InterPro" id="IPR023152">
    <property type="entry name" value="RasGAP_CS"/>
</dbReference>
<keyword evidence="3" id="KW-0812">Transmembrane</keyword>
<keyword evidence="3" id="KW-1133">Transmembrane helix</keyword>
<evidence type="ECO:0000256" key="3">
    <source>
        <dbReference type="SAM" id="Phobius"/>
    </source>
</evidence>
<dbReference type="SMART" id="SM00239">
    <property type="entry name" value="C2"/>
    <property type="match status" value="1"/>
</dbReference>
<dbReference type="Pfam" id="PF00168">
    <property type="entry name" value="C2"/>
    <property type="match status" value="1"/>
</dbReference>
<sequence>MDYSGNFVIVEDSFSSTFDVSRKPNPEIGLSLSSLSFLDSNPVLNLHNDEDRNNLGKNHHNSNNSYLMTMLLLFYNFLYSSVVFLCPCSIIWRFKFVRQIFRKRRKKGQFSSNIATKPDRNIDGDPRSVYRKNFRGRKSFNDYSYCELDPSSFRHSRKRTVNSTKFFYPLLKQKISTANNNFFVRRTNSDDCLCRYFASDVKNDEFLDSLKVVSSNFGSYWEHTPYELLDTCSTSALTENSPFSDIYSLNPACLRRDPLQQHHRYGRIYSRTPYVFPTSIDEDIMPAEANLGYLSYTNGQRGSLPNSGSHLPSPTSSRFVNFFARPFRNNPLKRTKSVSKLERIKRSALDKESWSFNKPSTCPPTTSTNFMPCRQAPSPAECRPQQLFNNGSSWTTKNRARPSPSNIRNTRSHESLLTYSTSTTHAIDLSNRDCTVTPLHSSLLGSAHCFQIKTGTGATKYYACRTAMERNRWMENLIFKATTRPDHDQVVRQERSLKIWIFAAKGLQCKKRYYCEMYLDKNLYCRTTSKLKMNDECFWGEQFEITHLPKVETFSINLYKENDRKKRKEYKTNLIGVVQIPVSYLVVRHPIEKWYTVISNTEKSSKIDSSPSLRVKARYQVVTIMPLRNYDGLVQFIKNNYLLLCSAVEHVTSVKSKEDIATCLVHILHKLRLSKEFLCDLVVSEVKSLDNYHLMFRGNSLATKAMEAYMKLVGEQYLHDTLAEFVQSVVEYEEDCEVDTCKVSNYAYLIRQRENLFQLVQSAWGKIVNSSYYFPTELRIVFCELRNRLSLCHRTDLADYLISSNIFLRFLCPAILSPSLFDLIQGSIFLTNLN</sequence>
<proteinExistence type="predicted"/>
<evidence type="ECO:0000256" key="2">
    <source>
        <dbReference type="SAM" id="MobiDB-lite"/>
    </source>
</evidence>
<dbReference type="AlphaFoldDB" id="A0A915KJ76"/>
<dbReference type="PROSITE" id="PS50018">
    <property type="entry name" value="RAS_GTPASE_ACTIV_2"/>
    <property type="match status" value="1"/>
</dbReference>
<feature type="transmembrane region" description="Helical" evidence="3">
    <location>
        <begin position="72"/>
        <end position="94"/>
    </location>
</feature>
<dbReference type="GO" id="GO:0005096">
    <property type="term" value="F:GTPase activator activity"/>
    <property type="evidence" value="ECO:0007669"/>
    <property type="project" value="UniProtKB-KW"/>
</dbReference>
<dbReference type="WBParaSite" id="nRc.2.0.1.t38061-RA">
    <property type="protein sequence ID" value="nRc.2.0.1.t38061-RA"/>
    <property type="gene ID" value="nRc.2.0.1.g38061"/>
</dbReference>
<dbReference type="Gene3D" id="1.10.506.10">
    <property type="entry name" value="GTPase Activation - p120gap, domain 1"/>
    <property type="match status" value="1"/>
</dbReference>
<dbReference type="InterPro" id="IPR000008">
    <property type="entry name" value="C2_dom"/>
</dbReference>
<feature type="domain" description="C2" evidence="4">
    <location>
        <begin position="473"/>
        <end position="595"/>
    </location>
</feature>
<keyword evidence="1" id="KW-0343">GTPase activation</keyword>
<dbReference type="InterPro" id="IPR039360">
    <property type="entry name" value="Ras_GTPase"/>
</dbReference>